<feature type="region of interest" description="Disordered" evidence="1">
    <location>
        <begin position="36"/>
        <end position="57"/>
    </location>
</feature>
<dbReference type="AlphaFoldDB" id="A0A445CLV0"/>
<evidence type="ECO:0000313" key="2">
    <source>
        <dbReference type="EMBL" id="RYR51888.1"/>
    </source>
</evidence>
<dbReference type="Gramene" id="arahy.Tifrunner.gnm2.ann2.Ah06g101300.1">
    <property type="protein sequence ID" value="arahy.Tifrunner.gnm2.ann2.Ah06g101300.1-CDS-1"/>
    <property type="gene ID" value="arahy.Tifrunner.gnm2.ann2.Ah06g101300"/>
</dbReference>
<name>A0A445CLV0_ARAHY</name>
<evidence type="ECO:0000256" key="1">
    <source>
        <dbReference type="SAM" id="MobiDB-lite"/>
    </source>
</evidence>
<evidence type="ECO:0000313" key="3">
    <source>
        <dbReference type="Proteomes" id="UP000289738"/>
    </source>
</evidence>
<comment type="caution">
    <text evidence="2">The sequence shown here is derived from an EMBL/GenBank/DDBJ whole genome shotgun (WGS) entry which is preliminary data.</text>
</comment>
<dbReference type="PANTHER" id="PTHR38223:SF1">
    <property type="match status" value="1"/>
</dbReference>
<reference evidence="2 3" key="1">
    <citation type="submission" date="2019-01" db="EMBL/GenBank/DDBJ databases">
        <title>Sequencing of cultivated peanut Arachis hypogaea provides insights into genome evolution and oil improvement.</title>
        <authorList>
            <person name="Chen X."/>
        </authorList>
    </citation>
    <scope>NUCLEOTIDE SEQUENCE [LARGE SCALE GENOMIC DNA]</scope>
    <source>
        <strain evidence="3">cv. Fuhuasheng</strain>
        <tissue evidence="2">Leaves</tissue>
    </source>
</reference>
<sequence>MAGLQQYNFFPTDLFYPKPSSPAAAKPIVLPLQTPTGGDIAANAEDHHNQQQQPRSLVKATPCTTTLLLHHNNNNKQQQQQQPILVDNKFKNTPLSWMDWIDQEEGSEGF</sequence>
<organism evidence="2 3">
    <name type="scientific">Arachis hypogaea</name>
    <name type="common">Peanut</name>
    <dbReference type="NCBI Taxonomy" id="3818"/>
    <lineage>
        <taxon>Eukaryota</taxon>
        <taxon>Viridiplantae</taxon>
        <taxon>Streptophyta</taxon>
        <taxon>Embryophyta</taxon>
        <taxon>Tracheophyta</taxon>
        <taxon>Spermatophyta</taxon>
        <taxon>Magnoliopsida</taxon>
        <taxon>eudicotyledons</taxon>
        <taxon>Gunneridae</taxon>
        <taxon>Pentapetalae</taxon>
        <taxon>rosids</taxon>
        <taxon>fabids</taxon>
        <taxon>Fabales</taxon>
        <taxon>Fabaceae</taxon>
        <taxon>Papilionoideae</taxon>
        <taxon>50 kb inversion clade</taxon>
        <taxon>dalbergioids sensu lato</taxon>
        <taxon>Dalbergieae</taxon>
        <taxon>Pterocarpus clade</taxon>
        <taxon>Arachis</taxon>
    </lineage>
</organism>
<accession>A0A445CLV0</accession>
<gene>
    <name evidence="2" type="ORF">Ahy_A06g026845</name>
</gene>
<dbReference type="PANTHER" id="PTHR38223">
    <property type="match status" value="1"/>
</dbReference>
<dbReference type="Proteomes" id="UP000289738">
    <property type="component" value="Chromosome A06"/>
</dbReference>
<proteinExistence type="predicted"/>
<keyword evidence="3" id="KW-1185">Reference proteome</keyword>
<dbReference type="EMBL" id="SDMP01000006">
    <property type="protein sequence ID" value="RYR51888.1"/>
    <property type="molecule type" value="Genomic_DNA"/>
</dbReference>
<protein>
    <submittedName>
        <fullName evidence="2">Uncharacterized protein</fullName>
    </submittedName>
</protein>